<dbReference type="SUPFAM" id="SSF51735">
    <property type="entry name" value="NAD(P)-binding Rossmann-fold domains"/>
    <property type="match status" value="1"/>
</dbReference>
<accession>A0A8J5D2X2</accession>
<keyword evidence="1" id="KW-0812">Transmembrane</keyword>
<dbReference type="EMBL" id="JACEEZ010004022">
    <property type="protein sequence ID" value="KAG0726735.1"/>
    <property type="molecule type" value="Genomic_DNA"/>
</dbReference>
<proteinExistence type="predicted"/>
<keyword evidence="1" id="KW-1133">Transmembrane helix</keyword>
<dbReference type="OrthoDB" id="550646at2759"/>
<dbReference type="GO" id="GO:0008823">
    <property type="term" value="F:cupric reductase (NADH) activity"/>
    <property type="evidence" value="ECO:0007669"/>
    <property type="project" value="TreeGrafter"/>
</dbReference>
<dbReference type="GO" id="GO:0015677">
    <property type="term" value="P:copper ion import"/>
    <property type="evidence" value="ECO:0007669"/>
    <property type="project" value="TreeGrafter"/>
</dbReference>
<gene>
    <name evidence="2" type="primary">Steap3</name>
    <name evidence="2" type="ORF">GWK47_035934</name>
</gene>
<keyword evidence="3" id="KW-1185">Reference proteome</keyword>
<dbReference type="GO" id="GO:0005886">
    <property type="term" value="C:plasma membrane"/>
    <property type="evidence" value="ECO:0007669"/>
    <property type="project" value="TreeGrafter"/>
</dbReference>
<dbReference type="PANTHER" id="PTHR14239:SF0">
    <property type="entry name" value="F420-DEPENDENT NADP REDUCTASE"/>
    <property type="match status" value="1"/>
</dbReference>
<feature type="transmembrane region" description="Helical" evidence="1">
    <location>
        <begin position="189"/>
        <end position="207"/>
    </location>
</feature>
<dbReference type="Gene3D" id="3.40.50.720">
    <property type="entry name" value="NAD(P)-binding Rossmann-like Domain"/>
    <property type="match status" value="1"/>
</dbReference>
<dbReference type="GO" id="GO:0052851">
    <property type="term" value="F:ferric-chelate reductase (NADPH) activity"/>
    <property type="evidence" value="ECO:0007669"/>
    <property type="project" value="TreeGrafter"/>
</dbReference>
<reference evidence="2" key="1">
    <citation type="submission" date="2020-07" db="EMBL/GenBank/DDBJ databases">
        <title>The High-quality genome of the commercially important snow crab, Chionoecetes opilio.</title>
        <authorList>
            <person name="Jeong J.-H."/>
            <person name="Ryu S."/>
        </authorList>
    </citation>
    <scope>NUCLEOTIDE SEQUENCE</scope>
    <source>
        <strain evidence="2">MADBK_172401_WGS</strain>
        <tissue evidence="2">Digestive gland</tissue>
    </source>
</reference>
<sequence>MVRQTGATLTGQEGAVADAAVVVVAVGRDHYDHLPIALLQGKVLVDVSNNTERRKGPHYRSNAEYLQGLVQEAHVVKGFNVLSAYALENGGLQGSKEVFLAGDHTEAKSKVSAMARAMGLNPVDWGGLAAARDIEDVPLRLMPSWRRPVAVVFGIFVFLWILAFFSFQICRNLESGQWHENWKHIPMRNFNRVIAITALWTLAFCYIPGTWRSTPVFLTFVTTTTPSVVGPCLHNPPPPFTSSTKIFISKQS</sequence>
<dbReference type="InterPro" id="IPR051267">
    <property type="entry name" value="STEAP_metalloreductase"/>
</dbReference>
<evidence type="ECO:0000313" key="3">
    <source>
        <dbReference type="Proteomes" id="UP000770661"/>
    </source>
</evidence>
<dbReference type="PANTHER" id="PTHR14239">
    <property type="entry name" value="DUDULIN-RELATED"/>
    <property type="match status" value="1"/>
</dbReference>
<evidence type="ECO:0000313" key="2">
    <source>
        <dbReference type="EMBL" id="KAG0726735.1"/>
    </source>
</evidence>
<protein>
    <submittedName>
        <fullName evidence="2">Metalloreductase STEAP3</fullName>
    </submittedName>
</protein>
<keyword evidence="1" id="KW-0472">Membrane</keyword>
<dbReference type="Proteomes" id="UP000770661">
    <property type="component" value="Unassembled WGS sequence"/>
</dbReference>
<feature type="transmembrane region" description="Helical" evidence="1">
    <location>
        <begin position="149"/>
        <end position="169"/>
    </location>
</feature>
<organism evidence="2 3">
    <name type="scientific">Chionoecetes opilio</name>
    <name type="common">Atlantic snow crab</name>
    <name type="synonym">Cancer opilio</name>
    <dbReference type="NCBI Taxonomy" id="41210"/>
    <lineage>
        <taxon>Eukaryota</taxon>
        <taxon>Metazoa</taxon>
        <taxon>Ecdysozoa</taxon>
        <taxon>Arthropoda</taxon>
        <taxon>Crustacea</taxon>
        <taxon>Multicrustacea</taxon>
        <taxon>Malacostraca</taxon>
        <taxon>Eumalacostraca</taxon>
        <taxon>Eucarida</taxon>
        <taxon>Decapoda</taxon>
        <taxon>Pleocyemata</taxon>
        <taxon>Brachyura</taxon>
        <taxon>Eubrachyura</taxon>
        <taxon>Majoidea</taxon>
        <taxon>Majidae</taxon>
        <taxon>Chionoecetes</taxon>
    </lineage>
</organism>
<dbReference type="GO" id="GO:0005768">
    <property type="term" value="C:endosome"/>
    <property type="evidence" value="ECO:0007669"/>
    <property type="project" value="TreeGrafter"/>
</dbReference>
<evidence type="ECO:0000256" key="1">
    <source>
        <dbReference type="SAM" id="Phobius"/>
    </source>
</evidence>
<dbReference type="AlphaFoldDB" id="A0A8J5D2X2"/>
<comment type="caution">
    <text evidence="2">The sequence shown here is derived from an EMBL/GenBank/DDBJ whole genome shotgun (WGS) entry which is preliminary data.</text>
</comment>
<dbReference type="InterPro" id="IPR036291">
    <property type="entry name" value="NAD(P)-bd_dom_sf"/>
</dbReference>
<name>A0A8J5D2X2_CHIOP</name>